<keyword evidence="4 8" id="KW-0812">Transmembrane</keyword>
<dbReference type="Pfam" id="PF00153">
    <property type="entry name" value="Mito_carr"/>
    <property type="match status" value="3"/>
</dbReference>
<protein>
    <submittedName>
        <fullName evidence="10">Carrier protein</fullName>
    </submittedName>
</protein>
<dbReference type="InterPro" id="IPR050391">
    <property type="entry name" value="Mito_Metabolite_Transporter"/>
</dbReference>
<dbReference type="InParanoid" id="I7M2I2"/>
<gene>
    <name evidence="10" type="ORF">TTHERM_00221100</name>
</gene>
<dbReference type="InterPro" id="IPR002067">
    <property type="entry name" value="MCP"/>
</dbReference>
<dbReference type="HOGENOM" id="CLU_015166_14_2_1"/>
<sequence>MGDNLPLPVMMITGGIAGCVAEALTIPLDTAKVRLQIQGEPVPGKPQKYNGLLGTIKTLIAEEGVLSLFSGLNAGFQRQLVFASLRIGLYVPVRNLYCKEDELERPPLYKKILAGLTTGAIGITVANPTDLVKIRLQAEGKKPITERRYTGVWDAYTKIVRTEGVVGLWRGLAPNIVRNSVINATELATYDQVKEMVLRQKLMKDNIFCHLFCSSVAGFVAAVVGSPVDVLKTRIMNASSGTGGKQFNGVLDCIVKTYQEDGIRAFYKGFNANAQRIVTWNICMFVTLQQIRAYIARTYYPTKH</sequence>
<organism evidence="10 11">
    <name type="scientific">Tetrahymena thermophila (strain SB210)</name>
    <dbReference type="NCBI Taxonomy" id="312017"/>
    <lineage>
        <taxon>Eukaryota</taxon>
        <taxon>Sar</taxon>
        <taxon>Alveolata</taxon>
        <taxon>Ciliophora</taxon>
        <taxon>Intramacronucleata</taxon>
        <taxon>Oligohymenophorea</taxon>
        <taxon>Hymenostomatida</taxon>
        <taxon>Tetrahymenina</taxon>
        <taxon>Tetrahymenidae</taxon>
        <taxon>Tetrahymena</taxon>
    </lineage>
</organism>
<dbReference type="GO" id="GO:0055085">
    <property type="term" value="P:transmembrane transport"/>
    <property type="evidence" value="ECO:0007669"/>
    <property type="project" value="InterPro"/>
</dbReference>
<proteinExistence type="inferred from homology"/>
<name>I7M2I2_TETTS</name>
<evidence type="ECO:0000313" key="11">
    <source>
        <dbReference type="Proteomes" id="UP000009168"/>
    </source>
</evidence>
<dbReference type="Proteomes" id="UP000009168">
    <property type="component" value="Unassembled WGS sequence"/>
</dbReference>
<evidence type="ECO:0000256" key="1">
    <source>
        <dbReference type="ARBA" id="ARBA00004141"/>
    </source>
</evidence>
<comment type="similarity">
    <text evidence="2 9">Belongs to the mitochondrial carrier (TC 2.A.29) family.</text>
</comment>
<evidence type="ECO:0000256" key="7">
    <source>
        <dbReference type="ARBA" id="ARBA00023136"/>
    </source>
</evidence>
<evidence type="ECO:0000256" key="3">
    <source>
        <dbReference type="ARBA" id="ARBA00022448"/>
    </source>
</evidence>
<feature type="repeat" description="Solcar" evidence="8">
    <location>
        <begin position="205"/>
        <end position="294"/>
    </location>
</feature>
<evidence type="ECO:0000256" key="6">
    <source>
        <dbReference type="ARBA" id="ARBA00022989"/>
    </source>
</evidence>
<evidence type="ECO:0000256" key="8">
    <source>
        <dbReference type="PROSITE-ProRule" id="PRU00282"/>
    </source>
</evidence>
<dbReference type="PROSITE" id="PS50920">
    <property type="entry name" value="SOLCAR"/>
    <property type="match status" value="3"/>
</dbReference>
<dbReference type="GeneID" id="7843494"/>
<dbReference type="InterPro" id="IPR018108">
    <property type="entry name" value="MCP_transmembrane"/>
</dbReference>
<dbReference type="OrthoDB" id="448427at2759"/>
<accession>I7M2I2</accession>
<dbReference type="InterPro" id="IPR023395">
    <property type="entry name" value="MCP_dom_sf"/>
</dbReference>
<feature type="repeat" description="Solcar" evidence="8">
    <location>
        <begin position="106"/>
        <end position="196"/>
    </location>
</feature>
<evidence type="ECO:0000256" key="5">
    <source>
        <dbReference type="ARBA" id="ARBA00022737"/>
    </source>
</evidence>
<evidence type="ECO:0000256" key="9">
    <source>
        <dbReference type="RuleBase" id="RU000488"/>
    </source>
</evidence>
<dbReference type="AlphaFoldDB" id="I7M2I2"/>
<dbReference type="PRINTS" id="PR00784">
    <property type="entry name" value="MTUNCOUPLING"/>
</dbReference>
<dbReference type="PANTHER" id="PTHR45618">
    <property type="entry name" value="MITOCHONDRIAL DICARBOXYLATE CARRIER-RELATED"/>
    <property type="match status" value="1"/>
</dbReference>
<evidence type="ECO:0000256" key="2">
    <source>
        <dbReference type="ARBA" id="ARBA00006375"/>
    </source>
</evidence>
<keyword evidence="7 8" id="KW-0472">Membrane</keyword>
<evidence type="ECO:0000313" key="10">
    <source>
        <dbReference type="EMBL" id="EAS00437.1"/>
    </source>
</evidence>
<comment type="subcellular location">
    <subcellularLocation>
        <location evidence="1">Membrane</location>
        <topology evidence="1">Multi-pass membrane protein</topology>
    </subcellularLocation>
</comment>
<dbReference type="RefSeq" id="XP_001020682.1">
    <property type="nucleotide sequence ID" value="XM_001020682.3"/>
</dbReference>
<dbReference type="Gene3D" id="1.50.40.10">
    <property type="entry name" value="Mitochondrial carrier domain"/>
    <property type="match status" value="1"/>
</dbReference>
<dbReference type="GO" id="GO:0016020">
    <property type="term" value="C:membrane"/>
    <property type="evidence" value="ECO:0007669"/>
    <property type="project" value="UniProtKB-SubCell"/>
</dbReference>
<dbReference type="EMBL" id="GG662621">
    <property type="protein sequence ID" value="EAS00437.1"/>
    <property type="molecule type" value="Genomic_DNA"/>
</dbReference>
<keyword evidence="5" id="KW-0677">Repeat</keyword>
<dbReference type="eggNOG" id="KOG0753">
    <property type="taxonomic scope" value="Eukaryota"/>
</dbReference>
<feature type="repeat" description="Solcar" evidence="8">
    <location>
        <begin position="9"/>
        <end position="96"/>
    </location>
</feature>
<evidence type="ECO:0000256" key="4">
    <source>
        <dbReference type="ARBA" id="ARBA00022692"/>
    </source>
</evidence>
<keyword evidence="6" id="KW-1133">Transmembrane helix</keyword>
<dbReference type="OMA" id="HARRYCS"/>
<dbReference type="KEGG" id="tet:TTHERM_00221100"/>
<keyword evidence="3 9" id="KW-0813">Transport</keyword>
<dbReference type="SUPFAM" id="SSF103506">
    <property type="entry name" value="Mitochondrial carrier"/>
    <property type="match status" value="1"/>
</dbReference>
<keyword evidence="11" id="KW-1185">Reference proteome</keyword>
<reference evidence="11" key="1">
    <citation type="journal article" date="2006" name="PLoS Biol.">
        <title>Macronuclear genome sequence of the ciliate Tetrahymena thermophila, a model eukaryote.</title>
        <authorList>
            <person name="Eisen J.A."/>
            <person name="Coyne R.S."/>
            <person name="Wu M."/>
            <person name="Wu D."/>
            <person name="Thiagarajan M."/>
            <person name="Wortman J.R."/>
            <person name="Badger J.H."/>
            <person name="Ren Q."/>
            <person name="Amedeo P."/>
            <person name="Jones K.M."/>
            <person name="Tallon L.J."/>
            <person name="Delcher A.L."/>
            <person name="Salzberg S.L."/>
            <person name="Silva J.C."/>
            <person name="Haas B.J."/>
            <person name="Majoros W.H."/>
            <person name="Farzad M."/>
            <person name="Carlton J.M."/>
            <person name="Smith R.K. Jr."/>
            <person name="Garg J."/>
            <person name="Pearlman R.E."/>
            <person name="Karrer K.M."/>
            <person name="Sun L."/>
            <person name="Manning G."/>
            <person name="Elde N.C."/>
            <person name="Turkewitz A.P."/>
            <person name="Asai D.J."/>
            <person name="Wilkes D.E."/>
            <person name="Wang Y."/>
            <person name="Cai H."/>
            <person name="Collins K."/>
            <person name="Stewart B.A."/>
            <person name="Lee S.R."/>
            <person name="Wilamowska K."/>
            <person name="Weinberg Z."/>
            <person name="Ruzzo W.L."/>
            <person name="Wloga D."/>
            <person name="Gaertig J."/>
            <person name="Frankel J."/>
            <person name="Tsao C.-C."/>
            <person name="Gorovsky M.A."/>
            <person name="Keeling P.J."/>
            <person name="Waller R.F."/>
            <person name="Patron N.J."/>
            <person name="Cherry J.M."/>
            <person name="Stover N.A."/>
            <person name="Krieger C.J."/>
            <person name="del Toro C."/>
            <person name="Ryder H.F."/>
            <person name="Williamson S.C."/>
            <person name="Barbeau R.A."/>
            <person name="Hamilton E.P."/>
            <person name="Orias E."/>
        </authorList>
    </citation>
    <scope>NUCLEOTIDE SEQUENCE [LARGE SCALE GENOMIC DNA]</scope>
    <source>
        <strain evidence="11">SB210</strain>
    </source>
</reference>